<sequence length="219" mass="23635">MCASNLFGCGYVLLMVCGVALSALALFYPAGIIIDKSSTIFKECLTNNNRAQCDRAKQIIDSDILPFSCSFATLFNLLENKDFDNIKVNCGSDYMEKVDKQIRIIWVSSATAIAISGIGVIAGVITIVLFSCCGCLRAIPMILLTAIGLALTACMIAFVVSYHDKMDYYNDKIAQLITNFDPHNMTKNTFWFGLGAVGAGGLSAILAFFGIFSSLSCCC</sequence>
<keyword evidence="1" id="KW-1133">Transmembrane helix</keyword>
<name>A0A0K0EU32_STRVS</name>
<dbReference type="WBParaSite" id="SVE_0002500.1">
    <property type="protein sequence ID" value="SVE_0002500.1"/>
    <property type="gene ID" value="SVE_0002500"/>
</dbReference>
<dbReference type="Proteomes" id="UP000035680">
    <property type="component" value="Unassembled WGS sequence"/>
</dbReference>
<feature type="transmembrane region" description="Helical" evidence="1">
    <location>
        <begin position="190"/>
        <end position="212"/>
    </location>
</feature>
<feature type="transmembrane region" description="Helical" evidence="1">
    <location>
        <begin position="142"/>
        <end position="162"/>
    </location>
</feature>
<keyword evidence="1" id="KW-0472">Membrane</keyword>
<evidence type="ECO:0000313" key="3">
    <source>
        <dbReference type="WBParaSite" id="SVE_0002500.1"/>
    </source>
</evidence>
<protein>
    <submittedName>
        <fullName evidence="3">Claudin</fullName>
    </submittedName>
</protein>
<evidence type="ECO:0000313" key="2">
    <source>
        <dbReference type="Proteomes" id="UP000035680"/>
    </source>
</evidence>
<organism evidence="2 3">
    <name type="scientific">Strongyloides venezuelensis</name>
    <name type="common">Threadworm</name>
    <dbReference type="NCBI Taxonomy" id="75913"/>
    <lineage>
        <taxon>Eukaryota</taxon>
        <taxon>Metazoa</taxon>
        <taxon>Ecdysozoa</taxon>
        <taxon>Nematoda</taxon>
        <taxon>Chromadorea</taxon>
        <taxon>Rhabditida</taxon>
        <taxon>Tylenchina</taxon>
        <taxon>Panagrolaimomorpha</taxon>
        <taxon>Strongyloidoidea</taxon>
        <taxon>Strongyloididae</taxon>
        <taxon>Strongyloides</taxon>
    </lineage>
</organism>
<accession>A0A0K0EU32</accession>
<feature type="transmembrane region" description="Helical" evidence="1">
    <location>
        <begin position="104"/>
        <end position="130"/>
    </location>
</feature>
<proteinExistence type="predicted"/>
<keyword evidence="1" id="KW-0812">Transmembrane</keyword>
<keyword evidence="2" id="KW-1185">Reference proteome</keyword>
<dbReference type="AlphaFoldDB" id="A0A0K0EU32"/>
<evidence type="ECO:0000256" key="1">
    <source>
        <dbReference type="SAM" id="Phobius"/>
    </source>
</evidence>
<feature type="transmembrane region" description="Helical" evidence="1">
    <location>
        <begin position="12"/>
        <end position="34"/>
    </location>
</feature>
<reference evidence="2" key="1">
    <citation type="submission" date="2014-07" db="EMBL/GenBank/DDBJ databases">
        <authorList>
            <person name="Martin A.A"/>
            <person name="De Silva N."/>
        </authorList>
    </citation>
    <scope>NUCLEOTIDE SEQUENCE</scope>
</reference>
<reference evidence="3" key="2">
    <citation type="submission" date="2015-08" db="UniProtKB">
        <authorList>
            <consortium name="WormBaseParasite"/>
        </authorList>
    </citation>
    <scope>IDENTIFICATION</scope>
</reference>